<dbReference type="Proteomes" id="UP000017842">
    <property type="component" value="Unassembled WGS sequence"/>
</dbReference>
<feature type="transmembrane region" description="Helical" evidence="1">
    <location>
        <begin position="65"/>
        <end position="83"/>
    </location>
</feature>
<comment type="caution">
    <text evidence="2">The sequence shown here is derived from an EMBL/GenBank/DDBJ whole genome shotgun (WGS) entry which is preliminary data.</text>
</comment>
<dbReference type="RefSeq" id="WP_023493629.1">
    <property type="nucleotide sequence ID" value="NZ_AYLO01000023.1"/>
</dbReference>
<accession>V5E1G4</accession>
<name>V5E1G4_9GAMM</name>
<feature type="transmembrane region" description="Helical" evidence="1">
    <location>
        <begin position="42"/>
        <end position="59"/>
    </location>
</feature>
<gene>
    <name evidence="2" type="ORF">MGMO_23c00030</name>
</gene>
<reference evidence="2 3" key="1">
    <citation type="journal article" date="2013" name="Genome Announc.">
        <title>Draft Genome Sequence of the Methanotrophic Gammaproteobacterium Methyloglobulus morosus DSM 22980 Strain KoM1.</title>
        <authorList>
            <person name="Poehlein A."/>
            <person name="Deutzmann J.S."/>
            <person name="Daniel R."/>
            <person name="Simeonova D.D."/>
        </authorList>
    </citation>
    <scope>NUCLEOTIDE SEQUENCE [LARGE SCALE GENOMIC DNA]</scope>
    <source>
        <strain evidence="2 3">KoM1</strain>
    </source>
</reference>
<evidence type="ECO:0000313" key="2">
    <source>
        <dbReference type="EMBL" id="ESS73396.1"/>
    </source>
</evidence>
<dbReference type="STRING" id="1116472.MGMO_23c00030"/>
<organism evidence="2 3">
    <name type="scientific">Methyloglobulus morosus KoM1</name>
    <dbReference type="NCBI Taxonomy" id="1116472"/>
    <lineage>
        <taxon>Bacteria</taxon>
        <taxon>Pseudomonadati</taxon>
        <taxon>Pseudomonadota</taxon>
        <taxon>Gammaproteobacteria</taxon>
        <taxon>Methylococcales</taxon>
        <taxon>Methylococcaceae</taxon>
        <taxon>Methyloglobulus</taxon>
    </lineage>
</organism>
<dbReference type="EMBL" id="AYLO01000023">
    <property type="protein sequence ID" value="ESS73396.1"/>
    <property type="molecule type" value="Genomic_DNA"/>
</dbReference>
<keyword evidence="1" id="KW-1133">Transmembrane helix</keyword>
<dbReference type="eggNOG" id="COG1721">
    <property type="taxonomic scope" value="Bacteria"/>
</dbReference>
<keyword evidence="1" id="KW-0472">Membrane</keyword>
<keyword evidence="1" id="KW-0812">Transmembrane</keyword>
<proteinExistence type="predicted"/>
<dbReference type="PANTHER" id="PTHR34351:SF1">
    <property type="entry name" value="SLR1927 PROTEIN"/>
    <property type="match status" value="1"/>
</dbReference>
<evidence type="ECO:0000256" key="1">
    <source>
        <dbReference type="SAM" id="Phobius"/>
    </source>
</evidence>
<dbReference type="AlphaFoldDB" id="V5E1G4"/>
<dbReference type="PANTHER" id="PTHR34351">
    <property type="entry name" value="SLR1927 PROTEIN-RELATED"/>
    <property type="match status" value="1"/>
</dbReference>
<keyword evidence="3" id="KW-1185">Reference proteome</keyword>
<sequence length="315" mass="35259">MKLKALKERYGLDRFFLGERTVDGKPLTLNQRRIFILPTKRGLGFGLLILLLALIAFVYNNNLAYMLAFLLGSIFFITILHTYKSLAGLTIQEGQANPVFAGEAAGFGVHIDNPTSVERQYVQVKLKTVENFNLKANSKAHLTLYDLTQKRGWHPAGTVTVFSTYPLGLFRAWSPIRFNGKALVYPKPANQEIPFPETGSTQNQQGRFKKGGDEFYGLQGYQPGDPIKHLHWKAYAKGLGLFTKQYGGESSAEIWLDYGQAPGHSLEERLSHLCRWVVDAEQAGVSYGFILPGLRLEPGYGPAHYRKCLEALALF</sequence>
<dbReference type="OrthoDB" id="5298497at2"/>
<protein>
    <submittedName>
        <fullName evidence="2">Uncharacterized protein</fullName>
    </submittedName>
</protein>
<dbReference type="PATRIC" id="fig|1116472.3.peg.742"/>
<evidence type="ECO:0000313" key="3">
    <source>
        <dbReference type="Proteomes" id="UP000017842"/>
    </source>
</evidence>